<keyword evidence="2 6" id="KW-0812">Transmembrane</keyword>
<evidence type="ECO:0000256" key="5">
    <source>
        <dbReference type="ARBA" id="ARBA00023136"/>
    </source>
</evidence>
<keyword evidence="9" id="KW-1185">Reference proteome</keyword>
<evidence type="ECO:0000313" key="9">
    <source>
        <dbReference type="Proteomes" id="UP000198304"/>
    </source>
</evidence>
<sequence length="416" mass="47726">MQNKVGLINIRSFFKSMRFGLILLGVLGFLSVVGSFIPQGRDIAFYQNNYTSIVAKTILVLRFNDLYHSLYFSILFGTLCLNLLLCSITRFNKTFNKIFEVPDVKKMRNISAQKVEEDKKTAVIGEIYRKYGFESLNKMEKVNNRTVYYGKKNQMGYLGSWFIHVGVLLVIVFYGYGQYTFFSTHVYGVPGEAKEVLGTNYSLEINDFNIQYREDGSIEQYLSHVNLKNNGGDILKAEDIFVNNPMRHDGYAIYQTATGWAADIKIYANDQLLKEDIFYEATTISDERGPVAIQFTKFYPDFISTENGIYSSSNHSNNPKVLYTIFFMGQRVAMNIASIDENIHWYDYTFVFENPQMYTYFQVNKMKGKIGAIIGAVLILLGLILCFYIKPKEIIITEAGKHIEVFGNNINHLLNT</sequence>
<dbReference type="AlphaFoldDB" id="A0A239D0B0"/>
<dbReference type="InterPro" id="IPR023494">
    <property type="entry name" value="Cyt_c_bgen_Ccs1/CcsB/ResB"/>
</dbReference>
<dbReference type="RefSeq" id="WP_089282457.1">
    <property type="nucleotide sequence ID" value="NZ_FZOJ01000006.1"/>
</dbReference>
<accession>A0A239D0B0</accession>
<keyword evidence="3" id="KW-0201">Cytochrome c-type biogenesis</keyword>
<dbReference type="Proteomes" id="UP000198304">
    <property type="component" value="Unassembled WGS sequence"/>
</dbReference>
<dbReference type="OrthoDB" id="9770923at2"/>
<reference evidence="8 9" key="1">
    <citation type="submission" date="2017-06" db="EMBL/GenBank/DDBJ databases">
        <authorList>
            <person name="Kim H.J."/>
            <person name="Triplett B.A."/>
        </authorList>
    </citation>
    <scope>NUCLEOTIDE SEQUENCE [LARGE SCALE GENOMIC DNA]</scope>
    <source>
        <strain evidence="8 9">SCA</strain>
    </source>
</reference>
<evidence type="ECO:0000256" key="2">
    <source>
        <dbReference type="ARBA" id="ARBA00022692"/>
    </source>
</evidence>
<feature type="domain" description="ResB-like" evidence="7">
    <location>
        <begin position="17"/>
        <end position="341"/>
    </location>
</feature>
<feature type="transmembrane region" description="Helical" evidence="6">
    <location>
        <begin position="155"/>
        <end position="176"/>
    </location>
</feature>
<feature type="transmembrane region" description="Helical" evidence="6">
    <location>
        <begin position="370"/>
        <end position="389"/>
    </location>
</feature>
<dbReference type="Pfam" id="PF05140">
    <property type="entry name" value="ResB"/>
    <property type="match status" value="1"/>
</dbReference>
<evidence type="ECO:0000256" key="3">
    <source>
        <dbReference type="ARBA" id="ARBA00022748"/>
    </source>
</evidence>
<keyword evidence="4 6" id="KW-1133">Transmembrane helix</keyword>
<evidence type="ECO:0000256" key="1">
    <source>
        <dbReference type="ARBA" id="ARBA00004141"/>
    </source>
</evidence>
<dbReference type="EMBL" id="FZOJ01000006">
    <property type="protein sequence ID" value="SNS25023.1"/>
    <property type="molecule type" value="Genomic_DNA"/>
</dbReference>
<dbReference type="PANTHER" id="PTHR31566">
    <property type="entry name" value="CYTOCHROME C BIOGENESIS PROTEIN CCS1, CHLOROPLASTIC"/>
    <property type="match status" value="1"/>
</dbReference>
<organism evidence="8 9">
    <name type="scientific">Anaerovirgula multivorans</name>
    <dbReference type="NCBI Taxonomy" id="312168"/>
    <lineage>
        <taxon>Bacteria</taxon>
        <taxon>Bacillati</taxon>
        <taxon>Bacillota</taxon>
        <taxon>Clostridia</taxon>
        <taxon>Peptostreptococcales</taxon>
        <taxon>Natronincolaceae</taxon>
        <taxon>Anaerovirgula</taxon>
    </lineage>
</organism>
<proteinExistence type="predicted"/>
<gene>
    <name evidence="8" type="ORF">SAMN05446037_1006222</name>
</gene>
<name>A0A239D0B0_9FIRM</name>
<evidence type="ECO:0000256" key="4">
    <source>
        <dbReference type="ARBA" id="ARBA00022989"/>
    </source>
</evidence>
<keyword evidence="5 6" id="KW-0472">Membrane</keyword>
<feature type="transmembrane region" description="Helical" evidence="6">
    <location>
        <begin position="70"/>
        <end position="88"/>
    </location>
</feature>
<dbReference type="GO" id="GO:0016020">
    <property type="term" value="C:membrane"/>
    <property type="evidence" value="ECO:0007669"/>
    <property type="project" value="UniProtKB-SubCell"/>
</dbReference>
<evidence type="ECO:0000256" key="6">
    <source>
        <dbReference type="SAM" id="Phobius"/>
    </source>
</evidence>
<dbReference type="InterPro" id="IPR007816">
    <property type="entry name" value="ResB-like_domain"/>
</dbReference>
<comment type="subcellular location">
    <subcellularLocation>
        <location evidence="1">Membrane</location>
        <topology evidence="1">Multi-pass membrane protein</topology>
    </subcellularLocation>
</comment>
<evidence type="ECO:0000259" key="7">
    <source>
        <dbReference type="Pfam" id="PF05140"/>
    </source>
</evidence>
<evidence type="ECO:0000313" key="8">
    <source>
        <dbReference type="EMBL" id="SNS25023.1"/>
    </source>
</evidence>
<dbReference type="GO" id="GO:0017004">
    <property type="term" value="P:cytochrome complex assembly"/>
    <property type="evidence" value="ECO:0007669"/>
    <property type="project" value="UniProtKB-KW"/>
</dbReference>
<dbReference type="PANTHER" id="PTHR31566:SF0">
    <property type="entry name" value="CYTOCHROME C BIOGENESIS PROTEIN CCS1, CHLOROPLASTIC"/>
    <property type="match status" value="1"/>
</dbReference>
<protein>
    <submittedName>
        <fullName evidence="8">Cytochrome c biogenesis protein</fullName>
    </submittedName>
</protein>